<dbReference type="EMBL" id="BNBI01000003">
    <property type="protein sequence ID" value="GHE92538.1"/>
    <property type="molecule type" value="Genomic_DNA"/>
</dbReference>
<dbReference type="Proteomes" id="UP000630718">
    <property type="component" value="Unassembled WGS sequence"/>
</dbReference>
<organism evidence="18 19">
    <name type="scientific">Streptomyces fumanus</name>
    <dbReference type="NCBI Taxonomy" id="67302"/>
    <lineage>
        <taxon>Bacteria</taxon>
        <taxon>Bacillati</taxon>
        <taxon>Actinomycetota</taxon>
        <taxon>Actinomycetes</taxon>
        <taxon>Kitasatosporales</taxon>
        <taxon>Streptomycetaceae</taxon>
        <taxon>Streptomyces</taxon>
    </lineage>
</organism>
<evidence type="ECO:0000256" key="4">
    <source>
        <dbReference type="ARBA" id="ARBA00022630"/>
    </source>
</evidence>
<evidence type="ECO:0000256" key="1">
    <source>
        <dbReference type="ARBA" id="ARBA00001974"/>
    </source>
</evidence>
<evidence type="ECO:0000256" key="9">
    <source>
        <dbReference type="ARBA" id="ARBA00023221"/>
    </source>
</evidence>
<evidence type="ECO:0000256" key="11">
    <source>
        <dbReference type="ARBA" id="ARBA00038856"/>
    </source>
</evidence>
<feature type="domain" description="Glucose-methanol-choline oxidoreductase C-terminal" evidence="17">
    <location>
        <begin position="505"/>
        <end position="567"/>
    </location>
</feature>
<dbReference type="EC" id="5.3.3.1" evidence="11"/>
<evidence type="ECO:0000256" key="14">
    <source>
        <dbReference type="ARBA" id="ARBA00049744"/>
    </source>
</evidence>
<evidence type="ECO:0000256" key="15">
    <source>
        <dbReference type="ARBA" id="ARBA00049778"/>
    </source>
</evidence>
<keyword evidence="8" id="KW-1207">Sterol metabolism</keyword>
<evidence type="ECO:0000313" key="19">
    <source>
        <dbReference type="Proteomes" id="UP000630718"/>
    </source>
</evidence>
<reference evidence="18" key="1">
    <citation type="journal article" date="2014" name="Int. J. Syst. Evol. Microbiol.">
        <title>Complete genome sequence of Corynebacterium casei LMG S-19264T (=DSM 44701T), isolated from a smear-ripened cheese.</title>
        <authorList>
            <consortium name="US DOE Joint Genome Institute (JGI-PGF)"/>
            <person name="Walter F."/>
            <person name="Albersmeier A."/>
            <person name="Kalinowski J."/>
            <person name="Ruckert C."/>
        </authorList>
    </citation>
    <scope>NUCLEOTIDE SEQUENCE</scope>
    <source>
        <strain evidence="18">JCM 4477</strain>
    </source>
</reference>
<dbReference type="GO" id="GO:0004769">
    <property type="term" value="F:steroid Delta-isomerase activity"/>
    <property type="evidence" value="ECO:0007669"/>
    <property type="project" value="UniProtKB-EC"/>
</dbReference>
<keyword evidence="7" id="KW-0443">Lipid metabolism</keyword>
<keyword evidence="9" id="KW-0753">Steroid metabolism</keyword>
<dbReference type="Gene3D" id="3.50.50.60">
    <property type="entry name" value="FAD/NAD(P)-binding domain"/>
    <property type="match status" value="3"/>
</dbReference>
<evidence type="ECO:0000259" key="17">
    <source>
        <dbReference type="Pfam" id="PF05199"/>
    </source>
</evidence>
<dbReference type="GO" id="GO:0016995">
    <property type="term" value="F:cholesterol oxidase activity"/>
    <property type="evidence" value="ECO:0007669"/>
    <property type="project" value="UniProtKB-EC"/>
</dbReference>
<evidence type="ECO:0000256" key="6">
    <source>
        <dbReference type="ARBA" id="ARBA00023002"/>
    </source>
</evidence>
<dbReference type="AlphaFoldDB" id="A0A919A950"/>
<dbReference type="PANTHER" id="PTHR47470">
    <property type="entry name" value="CHOLESTEROL OXIDASE"/>
    <property type="match status" value="1"/>
</dbReference>
<comment type="cofactor">
    <cofactor evidence="1">
        <name>FAD</name>
        <dbReference type="ChEBI" id="CHEBI:57692"/>
    </cofactor>
</comment>
<comment type="caution">
    <text evidence="18">The sequence shown here is derived from an EMBL/GenBank/DDBJ whole genome shotgun (WGS) entry which is preliminary data.</text>
</comment>
<dbReference type="RefSeq" id="WP_190203365.1">
    <property type="nucleotide sequence ID" value="NZ_BNBI01000003.1"/>
</dbReference>
<keyword evidence="6" id="KW-0560">Oxidoreductase</keyword>
<evidence type="ECO:0000256" key="7">
    <source>
        <dbReference type="ARBA" id="ARBA00023098"/>
    </source>
</evidence>
<reference evidence="18" key="2">
    <citation type="submission" date="2020-09" db="EMBL/GenBank/DDBJ databases">
        <authorList>
            <person name="Sun Q."/>
            <person name="Ohkuma M."/>
        </authorList>
    </citation>
    <scope>NUCLEOTIDE SEQUENCE</scope>
    <source>
        <strain evidence="18">JCM 4477</strain>
    </source>
</reference>
<keyword evidence="4" id="KW-0285">Flavoprotein</keyword>
<evidence type="ECO:0000256" key="13">
    <source>
        <dbReference type="ARBA" id="ARBA00049723"/>
    </source>
</evidence>
<dbReference type="SUPFAM" id="SSF51905">
    <property type="entry name" value="FAD/NAD(P)-binding domain"/>
    <property type="match status" value="1"/>
</dbReference>
<keyword evidence="10" id="KW-0413">Isomerase</keyword>
<evidence type="ECO:0000256" key="8">
    <source>
        <dbReference type="ARBA" id="ARBA00023166"/>
    </source>
</evidence>
<evidence type="ECO:0000256" key="10">
    <source>
        <dbReference type="ARBA" id="ARBA00023235"/>
    </source>
</evidence>
<evidence type="ECO:0000313" key="18">
    <source>
        <dbReference type="EMBL" id="GHE92538.1"/>
    </source>
</evidence>
<evidence type="ECO:0000256" key="2">
    <source>
        <dbReference type="ARBA" id="ARBA00010790"/>
    </source>
</evidence>
<evidence type="ECO:0000256" key="3">
    <source>
        <dbReference type="ARBA" id="ARBA00022548"/>
    </source>
</evidence>
<evidence type="ECO:0000256" key="5">
    <source>
        <dbReference type="ARBA" id="ARBA00022827"/>
    </source>
</evidence>
<dbReference type="InterPro" id="IPR007867">
    <property type="entry name" value="GMC_OxRtase_C"/>
</dbReference>
<feature type="region of interest" description="Disordered" evidence="16">
    <location>
        <begin position="576"/>
        <end position="647"/>
    </location>
</feature>
<gene>
    <name evidence="18" type="ORF">GCM10018772_15260</name>
</gene>
<evidence type="ECO:0000256" key="12">
    <source>
        <dbReference type="ARBA" id="ARBA00049645"/>
    </source>
</evidence>
<dbReference type="GO" id="GO:0008203">
    <property type="term" value="P:cholesterol metabolic process"/>
    <property type="evidence" value="ECO:0007669"/>
    <property type="project" value="UniProtKB-KW"/>
</dbReference>
<proteinExistence type="inferred from homology"/>
<dbReference type="InterPro" id="IPR036188">
    <property type="entry name" value="FAD/NAD-bd_sf"/>
</dbReference>
<comment type="pathway">
    <text evidence="12">Steroid metabolism; cholesterol degradation.</text>
</comment>
<dbReference type="Pfam" id="PF13450">
    <property type="entry name" value="NAD_binding_8"/>
    <property type="match status" value="1"/>
</dbReference>
<evidence type="ECO:0000256" key="16">
    <source>
        <dbReference type="SAM" id="MobiDB-lite"/>
    </source>
</evidence>
<dbReference type="Pfam" id="PF05199">
    <property type="entry name" value="GMC_oxred_C"/>
    <property type="match status" value="1"/>
</dbReference>
<accession>A0A919A950</accession>
<dbReference type="EC" id="1.1.3.6" evidence="13"/>
<dbReference type="InterPro" id="IPR052542">
    <property type="entry name" value="Cholesterol_Oxidase"/>
</dbReference>
<dbReference type="PANTHER" id="PTHR47470:SF1">
    <property type="entry name" value="FAD-DEPENDENT OXIDOREDUCTASE 2 FAD BINDING DOMAIN-CONTAINING PROTEIN"/>
    <property type="match status" value="1"/>
</dbReference>
<keyword evidence="5" id="KW-0274">FAD</keyword>
<sequence>MSTDGRTSGGATGPEHVDTVVIGSGFGGSVSAYRLAAAGLSVVVLERGRAHAPGQFPRTPEELGRAFWAPADGLHGLFDVRSFRAFDSVVAAGLGGGSLIYANVLLRKDEHWFADAQPLPGGGHESWPLGRADLEPHYDAVEKMLGATPYPLDRTPYDDTPKAHALRAAADRLGLEFRLPPLAVSFAPSPAADPVPGRPLDPRPYGNLHGAGRRTCRLTGACDLGCNEGAKNTLDHTYLSAARHHGADLRTGHEALRVRALPGGGYAVDYVRHDTTAGPRGRAAGPTRATLRCDRLILAAGTYGTTYLLLRSRTHLPALCPALGTRFSTNGDLLGFAVNARADGRPRPLLPSRGPVITASLRLPDALDDGTGAASGAASERGGYIEDGGYPEFVQWLVESARVPQGLSRATRFALGRVRARLTASPDPALSKELSDLLGRGLLSSTSLPLLGMGRDIPDGVMTLRDGRLDVAWTMDASAAYFRRLRAHMRDTARAMGAAYADNPLWYTRRVVAAHPVGGAPMSRHPDAGVCDPFGEVHGHPGLYIADGSALPGPVGTNPSLTIAALADRMSERLLETRTVRRASRPVPARPAGNDEHPPAVGGVDEPSPAVGGNGEHPPAVGGNGEHPPAVGGNGKHPPAADSNDVPLPAVARRYTPATSLVFTESMSGHYTPLAEHPCAPPATGHAPSSLRCSARLTVTVDDVPAFLADPDHEARVDGWLDLPGHGGRRPLLDGRLALFPADDLGTGTGRTMEYRLSLTDGVGRGLLFAGRKQLTEGAPAGLWRETTTLPFRLSTRDGANGTAATGTLRLGPLDFARQLASFRVSGLGAPAAVGGFGRFFLRGLRHIYLRGSPA</sequence>
<name>A0A919A950_9ACTN</name>
<dbReference type="Gene3D" id="3.30.410.10">
    <property type="entry name" value="Cholesterol Oxidase, domain 2"/>
    <property type="match status" value="1"/>
</dbReference>
<protein>
    <recommendedName>
        <fullName evidence="14">Cholesterol oxidase</fullName>
        <ecNumber evidence="13">1.1.3.6</ecNumber>
        <ecNumber evidence="11">5.3.3.1</ecNumber>
    </recommendedName>
    <alternativeName>
        <fullName evidence="15">Cholesterol isomerase</fullName>
    </alternativeName>
</protein>
<comment type="similarity">
    <text evidence="2">Belongs to the GMC oxidoreductase family.</text>
</comment>
<keyword evidence="19" id="KW-1185">Reference proteome</keyword>
<keyword evidence="3" id="KW-0153">Cholesterol metabolism</keyword>